<comment type="caution">
    <text evidence="2">The sequence shown here is derived from an EMBL/GenBank/DDBJ whole genome shotgun (WGS) entry which is preliminary data.</text>
</comment>
<protein>
    <submittedName>
        <fullName evidence="2">Uncharacterized protein</fullName>
    </submittedName>
</protein>
<dbReference type="RefSeq" id="XP_043004496.1">
    <property type="nucleotide sequence ID" value="XM_043157130.1"/>
</dbReference>
<feature type="region of interest" description="Disordered" evidence="1">
    <location>
        <begin position="421"/>
        <end position="523"/>
    </location>
</feature>
<name>A0A9P7UNJ4_9AGAR</name>
<organism evidence="2 3">
    <name type="scientific">Marasmius oreades</name>
    <name type="common">fairy-ring Marasmius</name>
    <dbReference type="NCBI Taxonomy" id="181124"/>
    <lineage>
        <taxon>Eukaryota</taxon>
        <taxon>Fungi</taxon>
        <taxon>Dikarya</taxon>
        <taxon>Basidiomycota</taxon>
        <taxon>Agaricomycotina</taxon>
        <taxon>Agaricomycetes</taxon>
        <taxon>Agaricomycetidae</taxon>
        <taxon>Agaricales</taxon>
        <taxon>Marasmiineae</taxon>
        <taxon>Marasmiaceae</taxon>
        <taxon>Marasmius</taxon>
    </lineage>
</organism>
<evidence type="ECO:0000256" key="1">
    <source>
        <dbReference type="SAM" id="MobiDB-lite"/>
    </source>
</evidence>
<accession>A0A9P7UNJ4</accession>
<feature type="compositionally biased region" description="Basic and acidic residues" evidence="1">
    <location>
        <begin position="468"/>
        <end position="483"/>
    </location>
</feature>
<sequence length="523" mass="59059">MSMSASTPSPMSSLLTEESPHTPEPSRSTSSLLHAHASPLADFRGHKDEEHQAPVTVQAIASDVPFDKEVEGDDISVDQLLPTTPAVHTIGRTGFSRESVFLRVVVMHLYAARCMLTLTQNCLQMAHIIPVSAPANFLRFLERVLGDEPRTLNRHSSRNIWLLDASMHYNIDKGLMKLVPTIEILEKIRKFTRLISEIRIRRLEHEYNVKIVKMGGDFKAVFPKDADWNTATNVRQKERNARLDALMEEDLELHRSKVLPPALYPYIVIGIRCHEEYSFYRQVVNVNMVSDGTQKPFQNPLKIPNDMLQKQQVDKFRRPTTFPFLRGIKGEKKKFEIIDPLEYDEERELLLGQDPCLVLANVGEFLSVTRERLQQDGEALDMSELVRDEVHQEHLQVTLDTYMQWETDDKRILSIQGTLEKRTQTQTAAARSRKSRKTTSTHSYGLRSVVDGLMANAPKRPVPGVNLDDPKLSREYVPSRDGELPSPSARGSRRGSQRGGQATLLGMSGWTGAARDGPGPSNP</sequence>
<evidence type="ECO:0000313" key="3">
    <source>
        <dbReference type="Proteomes" id="UP001049176"/>
    </source>
</evidence>
<keyword evidence="3" id="KW-1185">Reference proteome</keyword>
<dbReference type="Proteomes" id="UP001049176">
    <property type="component" value="Chromosome 8"/>
</dbReference>
<evidence type="ECO:0000313" key="2">
    <source>
        <dbReference type="EMBL" id="KAG7088025.1"/>
    </source>
</evidence>
<proteinExistence type="predicted"/>
<dbReference type="GeneID" id="66081137"/>
<dbReference type="AlphaFoldDB" id="A0A9P7UNJ4"/>
<feature type="region of interest" description="Disordered" evidence="1">
    <location>
        <begin position="1"/>
        <end position="32"/>
    </location>
</feature>
<reference evidence="2" key="1">
    <citation type="journal article" date="2021" name="Genome Biol. Evol.">
        <title>The assembled and annotated genome of the fairy-ring fungus Marasmius oreades.</title>
        <authorList>
            <person name="Hiltunen M."/>
            <person name="Ament-Velasquez S.L."/>
            <person name="Johannesson H."/>
        </authorList>
    </citation>
    <scope>NUCLEOTIDE SEQUENCE</scope>
    <source>
        <strain evidence="2">03SP1</strain>
    </source>
</reference>
<dbReference type="OrthoDB" id="2632038at2759"/>
<gene>
    <name evidence="2" type="ORF">E1B28_012062</name>
</gene>
<dbReference type="EMBL" id="CM032188">
    <property type="protein sequence ID" value="KAG7088025.1"/>
    <property type="molecule type" value="Genomic_DNA"/>
</dbReference>
<feature type="compositionally biased region" description="Low complexity" evidence="1">
    <location>
        <begin position="1"/>
        <end position="16"/>
    </location>
</feature>
<dbReference type="KEGG" id="more:E1B28_012062"/>